<dbReference type="EMBL" id="BART01030560">
    <property type="protein sequence ID" value="GAH17847.1"/>
    <property type="molecule type" value="Genomic_DNA"/>
</dbReference>
<dbReference type="AlphaFoldDB" id="X1DCA0"/>
<accession>X1DCA0</accession>
<comment type="caution">
    <text evidence="1">The sequence shown here is derived from an EMBL/GenBank/DDBJ whole genome shotgun (WGS) entry which is preliminary data.</text>
</comment>
<protein>
    <submittedName>
        <fullName evidence="1">Uncharacterized protein</fullName>
    </submittedName>
</protein>
<name>X1DCA0_9ZZZZ</name>
<feature type="non-terminal residue" evidence="1">
    <location>
        <position position="262"/>
    </location>
</feature>
<gene>
    <name evidence="1" type="ORF">S01H4_53313</name>
</gene>
<organism evidence="1">
    <name type="scientific">marine sediment metagenome</name>
    <dbReference type="NCBI Taxonomy" id="412755"/>
    <lineage>
        <taxon>unclassified sequences</taxon>
        <taxon>metagenomes</taxon>
        <taxon>ecological metagenomes</taxon>
    </lineage>
</organism>
<evidence type="ECO:0000313" key="1">
    <source>
        <dbReference type="EMBL" id="GAH17847.1"/>
    </source>
</evidence>
<proteinExistence type="predicted"/>
<feature type="non-terminal residue" evidence="1">
    <location>
        <position position="1"/>
    </location>
</feature>
<reference evidence="1" key="1">
    <citation type="journal article" date="2014" name="Front. Microbiol.">
        <title>High frequency of phylogenetically diverse reductive dehalogenase-homologous genes in deep subseafloor sedimentary metagenomes.</title>
        <authorList>
            <person name="Kawai M."/>
            <person name="Futagami T."/>
            <person name="Toyoda A."/>
            <person name="Takaki Y."/>
            <person name="Nishi S."/>
            <person name="Hori S."/>
            <person name="Arai W."/>
            <person name="Tsubouchi T."/>
            <person name="Morono Y."/>
            <person name="Uchiyama I."/>
            <person name="Ito T."/>
            <person name="Fujiyama A."/>
            <person name="Inagaki F."/>
            <person name="Takami H."/>
        </authorList>
    </citation>
    <scope>NUCLEOTIDE SEQUENCE</scope>
    <source>
        <strain evidence="1">Expedition CK06-06</strain>
    </source>
</reference>
<sequence>STIRPLNNYINQTIASAWPNELLPPANLINLRYRGHVSEAVYFDEMAEQGISKERAEKLYQGSEVLLNGYEIIALWRRGVIDEADRDNQLQELGFTNDRINLLTHVTAQVPSAMDVISFAVREVYSPEIVAAFGQMEGVEEVLDVASDDITATGMTNETFKKYWAAHWQLPSMRQAYEMLHRDVVDAKTVDQLMVALDIMPYWRDKLRAISYAPYTRVDVRRMHKLGIVDEAGLVRAYMDLGYDEARAQGLAEFTVLYNLDP</sequence>